<dbReference type="Pfam" id="PF06580">
    <property type="entry name" value="His_kinase"/>
    <property type="match status" value="1"/>
</dbReference>
<dbReference type="EMBL" id="CP071869">
    <property type="protein sequence ID" value="QTE24514.1"/>
    <property type="molecule type" value="Genomic_DNA"/>
</dbReference>
<dbReference type="SUPFAM" id="SSF55874">
    <property type="entry name" value="ATPase domain of HSP90 chaperone/DNA topoisomerase II/histidine kinase"/>
    <property type="match status" value="1"/>
</dbReference>
<dbReference type="InterPro" id="IPR036890">
    <property type="entry name" value="HATPase_C_sf"/>
</dbReference>
<keyword evidence="3" id="KW-1185">Reference proteome</keyword>
<evidence type="ECO:0000313" key="2">
    <source>
        <dbReference type="EMBL" id="QTE24514.1"/>
    </source>
</evidence>
<dbReference type="PANTHER" id="PTHR34220:SF7">
    <property type="entry name" value="SENSOR HISTIDINE KINASE YPDA"/>
    <property type="match status" value="1"/>
</dbReference>
<reference evidence="2 3" key="1">
    <citation type="submission" date="2021-03" db="EMBL/GenBank/DDBJ databases">
        <title>Complete genome of Polaribacter_sp.SM13.</title>
        <authorList>
            <person name="Jeong S.W."/>
            <person name="Bae J.W."/>
        </authorList>
    </citation>
    <scope>NUCLEOTIDE SEQUENCE [LARGE SCALE GENOMIC DNA]</scope>
    <source>
        <strain evidence="2 3">SM13</strain>
    </source>
</reference>
<accession>A0A975CS49</accession>
<keyword evidence="2" id="KW-0808">Transferase</keyword>
<gene>
    <name evidence="2" type="ORF">J3359_12345</name>
</gene>
<proteinExistence type="predicted"/>
<dbReference type="Proteomes" id="UP000663920">
    <property type="component" value="Chromosome"/>
</dbReference>
<protein>
    <submittedName>
        <fullName evidence="2">Histidine kinase</fullName>
    </submittedName>
</protein>
<dbReference type="InterPro" id="IPR010559">
    <property type="entry name" value="Sig_transdc_His_kin_internal"/>
</dbReference>
<dbReference type="GO" id="GO:0016020">
    <property type="term" value="C:membrane"/>
    <property type="evidence" value="ECO:0007669"/>
    <property type="project" value="InterPro"/>
</dbReference>
<evidence type="ECO:0000313" key="3">
    <source>
        <dbReference type="Proteomes" id="UP000663920"/>
    </source>
</evidence>
<sequence length="283" mass="32677">MIGICLEALVISVGLGYKYHIYRQERDNYNKLLIEEFQKNEKLKDQLNEKLSEKVEHYKLSEIEALYEKQINELKLTSLLSQMNPHFIFNVLNSIKLYIINNESKLAARYLNKFSKLIRKILEASNTKEISLQEELETMDLYMTIENIRFSNEIDFQIKVDENVSLETIKVPPLVLQPFLENALWHGLSSKKEDKKIVLSIDKKEANFIQFTIKDNGIGRAASAKIKSEKSINRKSIGIALTKDRLANFVKGSQKNYSINYTDLKDENGKALGTKVMVKIPLL</sequence>
<dbReference type="PANTHER" id="PTHR34220">
    <property type="entry name" value="SENSOR HISTIDINE KINASE YPDA"/>
    <property type="match status" value="1"/>
</dbReference>
<dbReference type="Gene3D" id="3.30.565.10">
    <property type="entry name" value="Histidine kinase-like ATPase, C-terminal domain"/>
    <property type="match status" value="1"/>
</dbReference>
<dbReference type="GO" id="GO:0000155">
    <property type="term" value="F:phosphorelay sensor kinase activity"/>
    <property type="evidence" value="ECO:0007669"/>
    <property type="project" value="InterPro"/>
</dbReference>
<evidence type="ECO:0000259" key="1">
    <source>
        <dbReference type="Pfam" id="PF06580"/>
    </source>
</evidence>
<name>A0A975CS49_9FLAO</name>
<dbReference type="InterPro" id="IPR050640">
    <property type="entry name" value="Bact_2-comp_sensor_kinase"/>
</dbReference>
<feature type="domain" description="Signal transduction histidine kinase internal region" evidence="1">
    <location>
        <begin position="75"/>
        <end position="153"/>
    </location>
</feature>
<organism evidence="2 3">
    <name type="scientific">Polaribacter cellanae</name>
    <dbReference type="NCBI Taxonomy" id="2818493"/>
    <lineage>
        <taxon>Bacteria</taxon>
        <taxon>Pseudomonadati</taxon>
        <taxon>Bacteroidota</taxon>
        <taxon>Flavobacteriia</taxon>
        <taxon>Flavobacteriales</taxon>
        <taxon>Flavobacteriaceae</taxon>
    </lineage>
</organism>
<dbReference type="AlphaFoldDB" id="A0A975CS49"/>
<dbReference type="KEGG" id="pcea:J3359_12345"/>
<keyword evidence="2" id="KW-0418">Kinase</keyword>